<name>F6LNL7_GYPVA</name>
<dbReference type="AlphaFoldDB" id="F6LNL7"/>
<dbReference type="EMBL" id="JF297949">
    <property type="protein sequence ID" value="AEG75784.1"/>
    <property type="molecule type" value="mRNA"/>
</dbReference>
<organism evidence="1">
    <name type="scientific">Gypsophila vaccaria</name>
    <name type="common">Cow soapwort</name>
    <name type="synonym">Saponaria vaccaria</name>
    <dbReference type="NCBI Taxonomy" id="39387"/>
    <lineage>
        <taxon>Eukaryota</taxon>
        <taxon>Viridiplantae</taxon>
        <taxon>Streptophyta</taxon>
        <taxon>Embryophyta</taxon>
        <taxon>Tracheophyta</taxon>
        <taxon>Spermatophyta</taxon>
        <taxon>Magnoliopsida</taxon>
        <taxon>eudicotyledons</taxon>
        <taxon>Gunneridae</taxon>
        <taxon>Pentapetalae</taxon>
        <taxon>Caryophyllales</taxon>
        <taxon>Caryophyllaceae</taxon>
        <taxon>Caryophylleae</taxon>
        <taxon>Gypsophila</taxon>
    </lineage>
</organism>
<protein>
    <submittedName>
        <fullName evidence="1">Putative presegetalin D1</fullName>
    </submittedName>
</protein>
<evidence type="ECO:0000313" key="1">
    <source>
        <dbReference type="EMBL" id="AEG75784.1"/>
    </source>
</evidence>
<reference evidence="1" key="1">
    <citation type="journal article" date="2011" name="Plant J.">
        <title>The biosynthesis of Caryophyllaceae-like cyclic peptides in Saponaria vaccaria L. from DNA-encoded precursors.</title>
        <authorList>
            <person name="Condie J.A."/>
            <person name="Nowak G."/>
            <person name="Reed D.W."/>
            <person name="Balsevich J.J."/>
            <person name="Reaney M.J."/>
            <person name="Arnison P.G."/>
            <person name="Covello P.S."/>
        </authorList>
    </citation>
    <scope>NUCLEOTIDE SEQUENCE</scope>
</reference>
<sequence>MSPIFAHDVVNPQGLSFAFPAKDAENASSPV</sequence>
<proteinExistence type="evidence at transcript level"/>
<accession>F6LNL7</accession>